<reference evidence="4" key="1">
    <citation type="journal article" date="2019" name="Nat. Commun.">
        <title>The genome of broomcorn millet.</title>
        <authorList>
            <person name="Zou C."/>
            <person name="Miki D."/>
            <person name="Li D."/>
            <person name="Tang Q."/>
            <person name="Xiao L."/>
            <person name="Rajput S."/>
            <person name="Deng P."/>
            <person name="Jia W."/>
            <person name="Huang R."/>
            <person name="Zhang M."/>
            <person name="Sun Y."/>
            <person name="Hu J."/>
            <person name="Fu X."/>
            <person name="Schnable P.S."/>
            <person name="Li F."/>
            <person name="Zhang H."/>
            <person name="Feng B."/>
            <person name="Zhu X."/>
            <person name="Liu R."/>
            <person name="Schnable J.C."/>
            <person name="Zhu J.-K."/>
            <person name="Zhang H."/>
        </authorList>
    </citation>
    <scope>NUCLEOTIDE SEQUENCE [LARGE SCALE GENOMIC DNA]</scope>
</reference>
<evidence type="ECO:0000256" key="1">
    <source>
        <dbReference type="SAM" id="MobiDB-lite"/>
    </source>
</evidence>
<dbReference type="AlphaFoldDB" id="A0A3L6RXH3"/>
<comment type="caution">
    <text evidence="3">The sequence shown here is derived from an EMBL/GenBank/DDBJ whole genome shotgun (WGS) entry which is preliminary data.</text>
</comment>
<dbReference type="OrthoDB" id="1733082at2759"/>
<feature type="region of interest" description="Disordered" evidence="1">
    <location>
        <begin position="1"/>
        <end position="33"/>
    </location>
</feature>
<evidence type="ECO:0000256" key="2">
    <source>
        <dbReference type="SAM" id="Phobius"/>
    </source>
</evidence>
<organism evidence="3 4">
    <name type="scientific">Panicum miliaceum</name>
    <name type="common">Proso millet</name>
    <name type="synonym">Broomcorn millet</name>
    <dbReference type="NCBI Taxonomy" id="4540"/>
    <lineage>
        <taxon>Eukaryota</taxon>
        <taxon>Viridiplantae</taxon>
        <taxon>Streptophyta</taxon>
        <taxon>Embryophyta</taxon>
        <taxon>Tracheophyta</taxon>
        <taxon>Spermatophyta</taxon>
        <taxon>Magnoliopsida</taxon>
        <taxon>Liliopsida</taxon>
        <taxon>Poales</taxon>
        <taxon>Poaceae</taxon>
        <taxon>PACMAD clade</taxon>
        <taxon>Panicoideae</taxon>
        <taxon>Panicodae</taxon>
        <taxon>Paniceae</taxon>
        <taxon>Panicinae</taxon>
        <taxon>Panicum</taxon>
        <taxon>Panicum sect. Panicum</taxon>
    </lineage>
</organism>
<dbReference type="GO" id="GO:0047793">
    <property type="term" value="F:cycloeucalenol cycloisomerase activity"/>
    <property type="evidence" value="ECO:0007669"/>
    <property type="project" value="InterPro"/>
</dbReference>
<keyword evidence="4" id="KW-1185">Reference proteome</keyword>
<evidence type="ECO:0000313" key="3">
    <source>
        <dbReference type="EMBL" id="RLN11305.1"/>
    </source>
</evidence>
<dbReference type="STRING" id="4540.A0A3L6RXH3"/>
<dbReference type="Proteomes" id="UP000275267">
    <property type="component" value="Unassembled WGS sequence"/>
</dbReference>
<dbReference type="PANTHER" id="PTHR35136">
    <property type="entry name" value="CYCLOEUCALENOL CYCLOISOMERASE"/>
    <property type="match status" value="1"/>
</dbReference>
<gene>
    <name evidence="3" type="ORF">C2845_PM09G18150</name>
</gene>
<name>A0A3L6RXH3_PANMI</name>
<protein>
    <submittedName>
        <fullName evidence="3">Uncharacterized protein</fullName>
    </submittedName>
</protein>
<evidence type="ECO:0000313" key="4">
    <source>
        <dbReference type="Proteomes" id="UP000275267"/>
    </source>
</evidence>
<keyword evidence="2" id="KW-0812">Transmembrane</keyword>
<dbReference type="PANTHER" id="PTHR35136:SF1">
    <property type="entry name" value="CYCLOEUCALENOL CYCLOISOMERASE"/>
    <property type="match status" value="1"/>
</dbReference>
<feature type="transmembrane region" description="Helical" evidence="2">
    <location>
        <begin position="50"/>
        <end position="71"/>
    </location>
</feature>
<keyword evidence="2" id="KW-0472">Membrane</keyword>
<dbReference type="EMBL" id="PQIB02000006">
    <property type="protein sequence ID" value="RLN11305.1"/>
    <property type="molecule type" value="Genomic_DNA"/>
</dbReference>
<accession>A0A3L6RXH3</accession>
<dbReference type="InterPro" id="IPR020532">
    <property type="entry name" value="Cycloeucalenol_cycloisomerase"/>
</dbReference>
<proteinExistence type="predicted"/>
<sequence>MDAVVRGTQAARRAGGRPLGAKPRGDGGGAGRRSAWLAVDGSKRWGEAFFLLYTPFWLTLCLGVIVPFKLYEEGTSSFIEPKWLAYGEVINGRLAFLCSCTLFA</sequence>
<keyword evidence="2" id="KW-1133">Transmembrane helix</keyword>
<feature type="compositionally biased region" description="Low complexity" evidence="1">
    <location>
        <begin position="1"/>
        <end position="13"/>
    </location>
</feature>